<comment type="caution">
    <text evidence="14">The sequence shown here is derived from an EMBL/GenBank/DDBJ whole genome shotgun (WGS) entry which is preliminary data.</text>
</comment>
<keyword evidence="7 12" id="KW-0812">Transmembrane</keyword>
<evidence type="ECO:0000256" key="11">
    <source>
        <dbReference type="ARBA" id="ARBA00023136"/>
    </source>
</evidence>
<gene>
    <name evidence="14" type="ORF">WR25_13294</name>
</gene>
<comment type="subcellular location">
    <subcellularLocation>
        <location evidence="1">Membrane</location>
        <topology evidence="1">Single-pass type II membrane protein</topology>
    </subcellularLocation>
</comment>
<keyword evidence="15" id="KW-1185">Reference proteome</keyword>
<keyword evidence="10 12" id="KW-1133">Transmembrane helix</keyword>
<evidence type="ECO:0000256" key="10">
    <source>
        <dbReference type="ARBA" id="ARBA00022989"/>
    </source>
</evidence>
<keyword evidence="8" id="KW-0547">Nucleotide-binding</keyword>
<dbReference type="Pfam" id="PF02434">
    <property type="entry name" value="Fringe"/>
    <property type="match status" value="1"/>
</dbReference>
<proteinExistence type="inferred from homology"/>
<evidence type="ECO:0000256" key="7">
    <source>
        <dbReference type="ARBA" id="ARBA00022692"/>
    </source>
</evidence>
<dbReference type="OrthoDB" id="414175at2759"/>
<protein>
    <recommendedName>
        <fullName evidence="4">N-acetylgalactosaminide beta-1,3-galactosyltransferase</fullName>
        <ecNumber evidence="4">2.4.1.122</ecNumber>
    </recommendedName>
</protein>
<keyword evidence="6" id="KW-0808">Transferase</keyword>
<evidence type="ECO:0000256" key="2">
    <source>
        <dbReference type="ARBA" id="ARBA00004922"/>
    </source>
</evidence>
<dbReference type="GO" id="GO:0000166">
    <property type="term" value="F:nucleotide binding"/>
    <property type="evidence" value="ECO:0007669"/>
    <property type="project" value="UniProtKB-KW"/>
</dbReference>
<keyword evidence="11 12" id="KW-0472">Membrane</keyword>
<dbReference type="InterPro" id="IPR003378">
    <property type="entry name" value="Fringe-like_glycosylTrfase"/>
</dbReference>
<evidence type="ECO:0000256" key="3">
    <source>
        <dbReference type="ARBA" id="ARBA00006462"/>
    </source>
</evidence>
<evidence type="ECO:0000256" key="5">
    <source>
        <dbReference type="ARBA" id="ARBA00022676"/>
    </source>
</evidence>
<organism evidence="14 15">
    <name type="scientific">Diploscapter pachys</name>
    <dbReference type="NCBI Taxonomy" id="2018661"/>
    <lineage>
        <taxon>Eukaryota</taxon>
        <taxon>Metazoa</taxon>
        <taxon>Ecdysozoa</taxon>
        <taxon>Nematoda</taxon>
        <taxon>Chromadorea</taxon>
        <taxon>Rhabditida</taxon>
        <taxon>Rhabditina</taxon>
        <taxon>Rhabditomorpha</taxon>
        <taxon>Rhabditoidea</taxon>
        <taxon>Rhabditidae</taxon>
        <taxon>Diploscapter</taxon>
    </lineage>
</organism>
<evidence type="ECO:0000256" key="4">
    <source>
        <dbReference type="ARBA" id="ARBA00012557"/>
    </source>
</evidence>
<sequence>MQLPLNFYSTQCKDNCKRCRPFVLFQQCIVYITNVSTSSFVLFLLIFSLCYVVYEVKYKTGIEIFPFIPIDDSGFEEYSEKLLSTVRSSLAAKNQDKSGSLLCWVMTTSIYHKTRVQAINETWFNKCDASHLLTNNGRFLNIHSSFHTVFHNLPESYFKLFWKTRLALYFLYNNVSSEFDWYFKADDDTYVIVENLRRYLSKFDPNEPHFIGYRLRRRMPENGYNAGGSGYVLSRAAMRMFATQLFHDKELCPYHEWEDYAVARCLSSLNIYPKDTRDEQGRQRFLPWRPEQHYHADLTRSFIMDPVDKWGISVFHENLISMHHLNPDEIRLIHGMLYGVAQGIWKDKVKQV</sequence>
<comment type="pathway">
    <text evidence="2">Protein modification; protein glycosylation.</text>
</comment>
<evidence type="ECO:0000256" key="12">
    <source>
        <dbReference type="SAM" id="Phobius"/>
    </source>
</evidence>
<dbReference type="GO" id="GO:0016020">
    <property type="term" value="C:membrane"/>
    <property type="evidence" value="ECO:0007669"/>
    <property type="project" value="UniProtKB-SubCell"/>
</dbReference>
<dbReference type="STRING" id="2018661.A0A2A2JR52"/>
<feature type="domain" description="Fringe-like glycosyltransferase" evidence="13">
    <location>
        <begin position="101"/>
        <end position="268"/>
    </location>
</feature>
<evidence type="ECO:0000256" key="1">
    <source>
        <dbReference type="ARBA" id="ARBA00004606"/>
    </source>
</evidence>
<keyword evidence="5" id="KW-0328">Glycosyltransferase</keyword>
<dbReference type="PANTHER" id="PTHR23033:SF7">
    <property type="entry name" value="GLYCOPROTEIN-N-ACETYLGALACTOSAMINE 3-BETA-GALACTOSYLTRANSFERASE 1"/>
    <property type="match status" value="1"/>
</dbReference>
<dbReference type="AlphaFoldDB" id="A0A2A2JR52"/>
<evidence type="ECO:0000313" key="15">
    <source>
        <dbReference type="Proteomes" id="UP000218231"/>
    </source>
</evidence>
<feature type="transmembrane region" description="Helical" evidence="12">
    <location>
        <begin position="28"/>
        <end position="54"/>
    </location>
</feature>
<dbReference type="PANTHER" id="PTHR23033">
    <property type="entry name" value="BETA1,3-GALACTOSYLTRANSFERASE"/>
    <property type="match status" value="1"/>
</dbReference>
<name>A0A2A2JR52_9BILA</name>
<dbReference type="EC" id="2.4.1.122" evidence="4"/>
<evidence type="ECO:0000256" key="9">
    <source>
        <dbReference type="ARBA" id="ARBA00022968"/>
    </source>
</evidence>
<evidence type="ECO:0000259" key="13">
    <source>
        <dbReference type="Pfam" id="PF02434"/>
    </source>
</evidence>
<evidence type="ECO:0000256" key="6">
    <source>
        <dbReference type="ARBA" id="ARBA00022679"/>
    </source>
</evidence>
<dbReference type="EMBL" id="LIAE01010267">
    <property type="protein sequence ID" value="PAV64256.1"/>
    <property type="molecule type" value="Genomic_DNA"/>
</dbReference>
<dbReference type="Gene3D" id="3.90.550.50">
    <property type="match status" value="1"/>
</dbReference>
<dbReference type="Proteomes" id="UP000218231">
    <property type="component" value="Unassembled WGS sequence"/>
</dbReference>
<evidence type="ECO:0000313" key="14">
    <source>
        <dbReference type="EMBL" id="PAV64256.1"/>
    </source>
</evidence>
<accession>A0A2A2JR52</accession>
<dbReference type="GO" id="GO:0016263">
    <property type="term" value="F:glycoprotein-N-acetylgalactosamine 3-beta-galactosyltransferase activity"/>
    <property type="evidence" value="ECO:0007669"/>
    <property type="project" value="UniProtKB-EC"/>
</dbReference>
<evidence type="ECO:0000256" key="8">
    <source>
        <dbReference type="ARBA" id="ARBA00022741"/>
    </source>
</evidence>
<keyword evidence="9" id="KW-0735">Signal-anchor</keyword>
<dbReference type="InterPro" id="IPR026050">
    <property type="entry name" value="C1GALT1/C1GALT1_chp1"/>
</dbReference>
<reference evidence="14 15" key="1">
    <citation type="journal article" date="2017" name="Curr. Biol.">
        <title>Genome architecture and evolution of a unichromosomal asexual nematode.</title>
        <authorList>
            <person name="Fradin H."/>
            <person name="Zegar C."/>
            <person name="Gutwein M."/>
            <person name="Lucas J."/>
            <person name="Kovtun M."/>
            <person name="Corcoran D."/>
            <person name="Baugh L.R."/>
            <person name="Kiontke K."/>
            <person name="Gunsalus K."/>
            <person name="Fitch D.H."/>
            <person name="Piano F."/>
        </authorList>
    </citation>
    <scope>NUCLEOTIDE SEQUENCE [LARGE SCALE GENOMIC DNA]</scope>
    <source>
        <strain evidence="14">PF1309</strain>
    </source>
</reference>
<comment type="similarity">
    <text evidence="3">Belongs to the glycosyltransferase 31 family. Beta3-Gal-T subfamily.</text>
</comment>